<name>A0AAN7RHR7_TRANT</name>
<evidence type="ECO:0000256" key="2">
    <source>
        <dbReference type="ARBA" id="ARBA00023163"/>
    </source>
</evidence>
<organism evidence="5 6">
    <name type="scientific">Trapa natans</name>
    <name type="common">Water chestnut</name>
    <dbReference type="NCBI Taxonomy" id="22666"/>
    <lineage>
        <taxon>Eukaryota</taxon>
        <taxon>Viridiplantae</taxon>
        <taxon>Streptophyta</taxon>
        <taxon>Embryophyta</taxon>
        <taxon>Tracheophyta</taxon>
        <taxon>Spermatophyta</taxon>
        <taxon>Magnoliopsida</taxon>
        <taxon>eudicotyledons</taxon>
        <taxon>Gunneridae</taxon>
        <taxon>Pentapetalae</taxon>
        <taxon>rosids</taxon>
        <taxon>malvids</taxon>
        <taxon>Myrtales</taxon>
        <taxon>Lythraceae</taxon>
        <taxon>Trapa</taxon>
    </lineage>
</organism>
<dbReference type="Proteomes" id="UP001346149">
    <property type="component" value="Unassembled WGS sequence"/>
</dbReference>
<dbReference type="SMART" id="SM00320">
    <property type="entry name" value="WD40"/>
    <property type="match status" value="5"/>
</dbReference>
<dbReference type="PANTHER" id="PTHR15052">
    <property type="entry name" value="RNA POLYMERASE III TRANSCRIPTION INITIATION FACTOR COMPLEX SUBUNIT"/>
    <property type="match status" value="1"/>
</dbReference>
<reference evidence="5 6" key="1">
    <citation type="journal article" date="2023" name="Hortic Res">
        <title>Pangenome of water caltrop reveals structural variations and asymmetric subgenome divergence after allopolyploidization.</title>
        <authorList>
            <person name="Zhang X."/>
            <person name="Chen Y."/>
            <person name="Wang L."/>
            <person name="Yuan Y."/>
            <person name="Fang M."/>
            <person name="Shi L."/>
            <person name="Lu R."/>
            <person name="Comes H.P."/>
            <person name="Ma Y."/>
            <person name="Chen Y."/>
            <person name="Huang G."/>
            <person name="Zhou Y."/>
            <person name="Zheng Z."/>
            <person name="Qiu Y."/>
        </authorList>
    </citation>
    <scope>NUCLEOTIDE SEQUENCE [LARGE SCALE GENOMIC DNA]</scope>
    <source>
        <strain evidence="5">F231</strain>
    </source>
</reference>
<dbReference type="InterPro" id="IPR036322">
    <property type="entry name" value="WD40_repeat_dom_sf"/>
</dbReference>
<dbReference type="Gene3D" id="2.130.10.10">
    <property type="entry name" value="YVTN repeat-like/Quinoprotein amine dehydrogenase"/>
    <property type="match status" value="1"/>
</dbReference>
<feature type="region of interest" description="Disordered" evidence="4">
    <location>
        <begin position="662"/>
        <end position="687"/>
    </location>
</feature>
<evidence type="ECO:0000256" key="3">
    <source>
        <dbReference type="ARBA" id="ARBA00023242"/>
    </source>
</evidence>
<dbReference type="InterPro" id="IPR052416">
    <property type="entry name" value="GTF3C_component"/>
</dbReference>
<protein>
    <recommendedName>
        <fullName evidence="7">Transducin/WD40 repeat-like superfamily protein</fullName>
    </recommendedName>
</protein>
<keyword evidence="3" id="KW-0539">Nucleus</keyword>
<sequence>MSPPYFSCDSTGVEVLPFDCSIENHFQAVDIITKLCGEEDTSASNDEITRISSSIKFLREWKLFNYAPRDVKFSSQPCNAAEGEALTSISLTQFSSLTVPKMQDKKLEGSADAEQRKDFVMYVGGSVWALDWCPRDNGMPSCQISQEFIAVAAHPPGSSYHKLGYPLTGRGIIQIWSLLNVMRSGEVAPSVKKTKQKRKNAATTKDKLLQPKRPRGRPRKDSLAIVHSDNNCAHSSAVQVGSSGKLESDSKETASLEENNFLSTKEGDEESRYYSRNNSATQEMAVEDSSSDISPVVSYFPKDIALPRLVLCLAHNGKVAWDVKWRPTYNEQGSKCSCRMGYLAVVLGNGSLEVWEIPMLKTMKHVYSCMKTDGIDPRFVKIEPVFKCSKITSGGSQSIPLTVEWSPSSLQQEYLIAGCHDGTVALWKFSANDSPKDTRPLLRFTADTAPIRAVAWAPNGSDLECVNVIATAGHGGVKFWDIRDPFCPLWDLNSAQKIYSLDWPHDPRCIILSYDDGTLKFLSMTRSVNDLPITGKPCVRTKQQGLHTFECSSFPNWSVHVSRSTGMVAYSSADGTVHHFQLTSKAVDKDHSRNRSPHFLCVSVTASKDGSAIILNDAPSETPIILKRSQKVVDTENSISLRNSEELNMDDEPLALCYEGGATESEETKNKKQRSHESASSKMGVQVTGGEEKAGAYAKNLESLPPKIVAMNRVRWNMNNGSDRWLCSGGAAGIVRCQMI</sequence>
<dbReference type="EMBL" id="JAXQNO010000005">
    <property type="protein sequence ID" value="KAK4798826.1"/>
    <property type="molecule type" value="Genomic_DNA"/>
</dbReference>
<accession>A0AAN7RHR7</accession>
<feature type="compositionally biased region" description="Basic and acidic residues" evidence="4">
    <location>
        <begin position="666"/>
        <end position="679"/>
    </location>
</feature>
<dbReference type="InterPro" id="IPR015943">
    <property type="entry name" value="WD40/YVTN_repeat-like_dom_sf"/>
</dbReference>
<feature type="compositionally biased region" description="Polar residues" evidence="4">
    <location>
        <begin position="228"/>
        <end position="242"/>
    </location>
</feature>
<evidence type="ECO:0000256" key="1">
    <source>
        <dbReference type="ARBA" id="ARBA00004123"/>
    </source>
</evidence>
<dbReference type="InterPro" id="IPR001680">
    <property type="entry name" value="WD40_rpt"/>
</dbReference>
<dbReference type="GO" id="GO:0005634">
    <property type="term" value="C:nucleus"/>
    <property type="evidence" value="ECO:0007669"/>
    <property type="project" value="UniProtKB-SubCell"/>
</dbReference>
<feature type="region of interest" description="Disordered" evidence="4">
    <location>
        <begin position="187"/>
        <end position="272"/>
    </location>
</feature>
<dbReference type="SUPFAM" id="SSF50978">
    <property type="entry name" value="WD40 repeat-like"/>
    <property type="match status" value="1"/>
</dbReference>
<evidence type="ECO:0008006" key="7">
    <source>
        <dbReference type="Google" id="ProtNLM"/>
    </source>
</evidence>
<keyword evidence="6" id="KW-1185">Reference proteome</keyword>
<evidence type="ECO:0000313" key="5">
    <source>
        <dbReference type="EMBL" id="KAK4798826.1"/>
    </source>
</evidence>
<comment type="caution">
    <text evidence="5">The sequence shown here is derived from an EMBL/GenBank/DDBJ whole genome shotgun (WGS) entry which is preliminary data.</text>
</comment>
<evidence type="ECO:0000256" key="4">
    <source>
        <dbReference type="SAM" id="MobiDB-lite"/>
    </source>
</evidence>
<dbReference type="AlphaFoldDB" id="A0AAN7RHR7"/>
<dbReference type="Pfam" id="PF00400">
    <property type="entry name" value="WD40"/>
    <property type="match status" value="1"/>
</dbReference>
<keyword evidence="2" id="KW-0804">Transcription</keyword>
<comment type="subcellular location">
    <subcellularLocation>
        <location evidence="1">Nucleus</location>
    </subcellularLocation>
</comment>
<proteinExistence type="predicted"/>
<dbReference type="PANTHER" id="PTHR15052:SF2">
    <property type="entry name" value="GENERAL TRANSCRIPTION FACTOR 3C POLYPEPTIDE 2"/>
    <property type="match status" value="1"/>
</dbReference>
<evidence type="ECO:0000313" key="6">
    <source>
        <dbReference type="Proteomes" id="UP001346149"/>
    </source>
</evidence>
<gene>
    <name evidence="5" type="ORF">SAY86_031152</name>
</gene>
<dbReference type="GO" id="GO:0000127">
    <property type="term" value="C:transcription factor TFIIIC complex"/>
    <property type="evidence" value="ECO:0007669"/>
    <property type="project" value="TreeGrafter"/>
</dbReference>
<dbReference type="GO" id="GO:0006383">
    <property type="term" value="P:transcription by RNA polymerase III"/>
    <property type="evidence" value="ECO:0007669"/>
    <property type="project" value="TreeGrafter"/>
</dbReference>